<evidence type="ECO:0000256" key="1">
    <source>
        <dbReference type="SAM" id="MobiDB-lite"/>
    </source>
</evidence>
<dbReference type="PANTHER" id="PTHR33622:SF16">
    <property type="match status" value="1"/>
</dbReference>
<feature type="region of interest" description="Disordered" evidence="1">
    <location>
        <begin position="1"/>
        <end position="25"/>
    </location>
</feature>
<organism evidence="2">
    <name type="scientific">Prunus dulcis</name>
    <name type="common">Almond</name>
    <name type="synonym">Amygdalus dulcis</name>
    <dbReference type="NCBI Taxonomy" id="3755"/>
    <lineage>
        <taxon>Eukaryota</taxon>
        <taxon>Viridiplantae</taxon>
        <taxon>Streptophyta</taxon>
        <taxon>Embryophyta</taxon>
        <taxon>Tracheophyta</taxon>
        <taxon>Spermatophyta</taxon>
        <taxon>Magnoliopsida</taxon>
        <taxon>eudicotyledons</taxon>
        <taxon>Gunneridae</taxon>
        <taxon>Pentapetalae</taxon>
        <taxon>rosids</taxon>
        <taxon>fabids</taxon>
        <taxon>Rosales</taxon>
        <taxon>Rosaceae</taxon>
        <taxon>Amygdaloideae</taxon>
        <taxon>Amygdaleae</taxon>
        <taxon>Prunus</taxon>
    </lineage>
</organism>
<name>A0A4Y1RXS3_PRUDU</name>
<dbReference type="AlphaFoldDB" id="A0A4Y1RXS3"/>
<accession>A0A4Y1RXS3</accession>
<dbReference type="PANTHER" id="PTHR33622">
    <property type="entry name" value="OS03G0724500 PROTEIN"/>
    <property type="match status" value="1"/>
</dbReference>
<sequence length="103" mass="12124">MRWNHPKVNLKTSHPPAAATPPITSCRRKKKDDANFLEDLKDHIDEFVNASMDEHKTCFKKTMQKMFGMSKILLRGVLAPRKLKVLCLLEQQWQTRICSRIFW</sequence>
<gene>
    <name evidence="2" type="ORF">Prudu_021609</name>
</gene>
<reference evidence="2" key="1">
    <citation type="journal article" date="2019" name="Science">
        <title>Mutation of a bHLH transcription factor allowed almond domestication.</title>
        <authorList>
            <person name="Sanchez-Perez R."/>
            <person name="Pavan S."/>
            <person name="Mazzeo R."/>
            <person name="Moldovan C."/>
            <person name="Aiese Cigliano R."/>
            <person name="Del Cueto J."/>
            <person name="Ricciardi F."/>
            <person name="Lotti C."/>
            <person name="Ricciardi L."/>
            <person name="Dicenta F."/>
            <person name="Lopez-Marques R.L."/>
            <person name="Lindberg Moller B."/>
        </authorList>
    </citation>
    <scope>NUCLEOTIDE SEQUENCE</scope>
</reference>
<evidence type="ECO:0000313" key="2">
    <source>
        <dbReference type="EMBL" id="BBH09184.1"/>
    </source>
</evidence>
<protein>
    <submittedName>
        <fullName evidence="2">Uncharacterized protein</fullName>
    </submittedName>
</protein>
<proteinExistence type="predicted"/>
<dbReference type="EMBL" id="AP019304">
    <property type="protein sequence ID" value="BBH09184.1"/>
    <property type="molecule type" value="Genomic_DNA"/>
</dbReference>